<dbReference type="InterPro" id="IPR006594">
    <property type="entry name" value="LisH"/>
</dbReference>
<reference evidence="6" key="1">
    <citation type="journal article" date="2010" name="Nature">
        <title>The Amphimedon queenslandica genome and the evolution of animal complexity.</title>
        <authorList>
            <person name="Srivastava M."/>
            <person name="Simakov O."/>
            <person name="Chapman J."/>
            <person name="Fahey B."/>
            <person name="Gauthier M.E."/>
            <person name="Mitros T."/>
            <person name="Richards G.S."/>
            <person name="Conaco C."/>
            <person name="Dacre M."/>
            <person name="Hellsten U."/>
            <person name="Larroux C."/>
            <person name="Putnam N.H."/>
            <person name="Stanke M."/>
            <person name="Adamska M."/>
            <person name="Darling A."/>
            <person name="Degnan S.M."/>
            <person name="Oakley T.H."/>
            <person name="Plachetzki D.C."/>
            <person name="Zhai Y."/>
            <person name="Adamski M."/>
            <person name="Calcino A."/>
            <person name="Cummins S.F."/>
            <person name="Goodstein D.M."/>
            <person name="Harris C."/>
            <person name="Jackson D.J."/>
            <person name="Leys S.P."/>
            <person name="Shu S."/>
            <person name="Woodcroft B.J."/>
            <person name="Vervoort M."/>
            <person name="Kosik K.S."/>
            <person name="Manning G."/>
            <person name="Degnan B.M."/>
            <person name="Rokhsar D.S."/>
        </authorList>
    </citation>
    <scope>NUCLEOTIDE SEQUENCE [LARGE SCALE GENOMIC DNA]</scope>
</reference>
<accession>A0A1X7VEB0</accession>
<evidence type="ECO:0000256" key="2">
    <source>
        <dbReference type="SAM" id="MobiDB-lite"/>
    </source>
</evidence>
<gene>
    <name evidence="5" type="primary">100640195</name>
</gene>
<dbReference type="InterPro" id="IPR013320">
    <property type="entry name" value="ConA-like_dom_sf"/>
</dbReference>
<feature type="domain" description="B30.2/SPRY" evidence="3">
    <location>
        <begin position="16"/>
        <end position="205"/>
    </location>
</feature>
<dbReference type="SMART" id="SM00668">
    <property type="entry name" value="CTLH"/>
    <property type="match status" value="1"/>
</dbReference>
<sequence length="488" mass="53355">MASVEGGGEMEVTTNEAKRLSYLYPQVDEKETYLPRQWSSKDKYSYIGLSQNNLRVHYKGSGKNHKDAAAVRSNHPIPTGCGVYYYEVKVISKGKDGHIGIGMSASGVSLNKLPGWEKSSYGYHADDGCVFSSSGTGQQFGPTFTTGDVVGCGFNLVDRSIFFTKNGIKLGTAVSDVPANLQLYPTVGLQTPGEIVEGNFGEDQFAFNFEALLTEMKYKTRLQIQELPVAEGEGVWQANLHKLVLGYLVHHGYTSTAVALAADTGQQLEESQESMTNRQKIQSLMMCGRVSQAVSMVNRLHPGLFDSDQELLFRVLCHQFIETIAGYDTLPGRGAEEGRENGEVEDESMETESNDVVTPINLDKDPGAVEQLLLFGRELQSLYNQISKKSHQSGSHQLQTLLQDVFSLLAYADPHSSPVAYLLEPSQREPVTAALNSAILKNNKPPLEFALGQASQCLKLMTENGLGAAAFATIEELLKPTTPHNQTV</sequence>
<dbReference type="SMART" id="SM00667">
    <property type="entry name" value="LisH"/>
    <property type="match status" value="1"/>
</dbReference>
<dbReference type="STRING" id="400682.A0A1X7VEB0"/>
<organism evidence="5">
    <name type="scientific">Amphimedon queenslandica</name>
    <name type="common">Sponge</name>
    <dbReference type="NCBI Taxonomy" id="400682"/>
    <lineage>
        <taxon>Eukaryota</taxon>
        <taxon>Metazoa</taxon>
        <taxon>Porifera</taxon>
        <taxon>Demospongiae</taxon>
        <taxon>Heteroscleromorpha</taxon>
        <taxon>Haplosclerida</taxon>
        <taxon>Niphatidae</taxon>
        <taxon>Amphimedon</taxon>
    </lineage>
</organism>
<dbReference type="InterPro" id="IPR024964">
    <property type="entry name" value="CTLH/CRA"/>
</dbReference>
<dbReference type="EnsemblMetazoa" id="Aqu2.1.38376_001">
    <property type="protein sequence ID" value="Aqu2.1.38376_001"/>
    <property type="gene ID" value="Aqu2.1.38376"/>
</dbReference>
<comment type="similarity">
    <text evidence="1">Belongs to the RANBP9/10 family.</text>
</comment>
<dbReference type="InParanoid" id="A0A1X7VEB0"/>
<protein>
    <recommendedName>
        <fullName evidence="7">B30.2/SPRY domain-containing protein</fullName>
    </recommendedName>
</protein>
<dbReference type="Gene3D" id="2.60.120.920">
    <property type="match status" value="1"/>
</dbReference>
<evidence type="ECO:0000256" key="1">
    <source>
        <dbReference type="ARBA" id="ARBA00006535"/>
    </source>
</evidence>
<dbReference type="SUPFAM" id="SSF49899">
    <property type="entry name" value="Concanavalin A-like lectins/glucanases"/>
    <property type="match status" value="1"/>
</dbReference>
<name>A0A1X7VEB0_AMPQE</name>
<dbReference type="InterPro" id="IPR013144">
    <property type="entry name" value="CRA_dom"/>
</dbReference>
<dbReference type="PROSITE" id="PS50897">
    <property type="entry name" value="CTLH"/>
    <property type="match status" value="1"/>
</dbReference>
<dbReference type="OrthoDB" id="25503at2759"/>
<keyword evidence="6" id="KW-1185">Reference proteome</keyword>
<dbReference type="PROSITE" id="PS50896">
    <property type="entry name" value="LISH"/>
    <property type="match status" value="1"/>
</dbReference>
<dbReference type="EnsemblMetazoa" id="XM_019993764.1">
    <property type="protein sequence ID" value="XP_019849323.1"/>
    <property type="gene ID" value="LOC100640195"/>
</dbReference>
<dbReference type="InterPro" id="IPR001870">
    <property type="entry name" value="B30.2/SPRY"/>
</dbReference>
<feature type="region of interest" description="Disordered" evidence="2">
    <location>
        <begin position="331"/>
        <end position="361"/>
    </location>
</feature>
<evidence type="ECO:0000313" key="6">
    <source>
        <dbReference type="Proteomes" id="UP000007879"/>
    </source>
</evidence>
<evidence type="ECO:0008006" key="7">
    <source>
        <dbReference type="Google" id="ProtNLM"/>
    </source>
</evidence>
<evidence type="ECO:0000259" key="4">
    <source>
        <dbReference type="PROSITE" id="PS50897"/>
    </source>
</evidence>
<feature type="domain" description="CTLH" evidence="4">
    <location>
        <begin position="274"/>
        <end position="331"/>
    </location>
</feature>
<dbReference type="KEGG" id="aqu:100640195"/>
<evidence type="ECO:0000259" key="3">
    <source>
        <dbReference type="PROSITE" id="PS50188"/>
    </source>
</evidence>
<feature type="compositionally biased region" description="Acidic residues" evidence="2">
    <location>
        <begin position="343"/>
        <end position="353"/>
    </location>
</feature>
<evidence type="ECO:0000313" key="5">
    <source>
        <dbReference type="EnsemblMetazoa" id="Aqu2.1.38376_001"/>
    </source>
</evidence>
<dbReference type="Pfam" id="PF10607">
    <property type="entry name" value="CTLH"/>
    <property type="match status" value="1"/>
</dbReference>
<dbReference type="InterPro" id="IPR050618">
    <property type="entry name" value="Ubq-SigPath_Reg"/>
</dbReference>
<dbReference type="InterPro" id="IPR035782">
    <property type="entry name" value="SPRY_RanBP9/10"/>
</dbReference>
<dbReference type="InterPro" id="IPR003877">
    <property type="entry name" value="SPRY_dom"/>
</dbReference>
<dbReference type="PROSITE" id="PS50188">
    <property type="entry name" value="B302_SPRY"/>
    <property type="match status" value="1"/>
</dbReference>
<dbReference type="SMART" id="SM00449">
    <property type="entry name" value="SPRY"/>
    <property type="match status" value="1"/>
</dbReference>
<proteinExistence type="inferred from homology"/>
<dbReference type="Pfam" id="PF00622">
    <property type="entry name" value="SPRY"/>
    <property type="match status" value="1"/>
</dbReference>
<dbReference type="PANTHER" id="PTHR12864">
    <property type="entry name" value="RAN BINDING PROTEIN 9-RELATED"/>
    <property type="match status" value="1"/>
</dbReference>
<dbReference type="CDD" id="cd12909">
    <property type="entry name" value="SPRY_RanBP9_10"/>
    <property type="match status" value="1"/>
</dbReference>
<dbReference type="SMART" id="SM00757">
    <property type="entry name" value="CRA"/>
    <property type="match status" value="1"/>
</dbReference>
<dbReference type="InterPro" id="IPR006595">
    <property type="entry name" value="CTLH_C"/>
</dbReference>
<dbReference type="InterPro" id="IPR043136">
    <property type="entry name" value="B30.2/SPRY_sf"/>
</dbReference>
<reference evidence="5" key="2">
    <citation type="submission" date="2017-05" db="UniProtKB">
        <authorList>
            <consortium name="EnsemblMetazoa"/>
        </authorList>
    </citation>
    <scope>IDENTIFICATION</scope>
</reference>
<dbReference type="eggNOG" id="KOG1477">
    <property type="taxonomic scope" value="Eukaryota"/>
</dbReference>
<dbReference type="FunCoup" id="A0A1X7VEB0">
    <property type="interactions" value="545"/>
</dbReference>
<dbReference type="AlphaFoldDB" id="A0A1X7VEB0"/>
<dbReference type="FunFam" id="2.60.120.920:FF:000011">
    <property type="entry name" value="RAN binding protein 10"/>
    <property type="match status" value="1"/>
</dbReference>
<dbReference type="Proteomes" id="UP000007879">
    <property type="component" value="Unassembled WGS sequence"/>
</dbReference>